<accession>A0A4Q1TKM7</accession>
<dbReference type="RefSeq" id="WP_129421625.1">
    <property type="nucleotide sequence ID" value="NZ_MZMU01000019.1"/>
</dbReference>
<comment type="caution">
    <text evidence="1">The sequence shown here is derived from an EMBL/GenBank/DDBJ whole genome shotgun (WGS) entry which is preliminary data.</text>
</comment>
<name>A0A4Q1TKM7_RHILE</name>
<dbReference type="AlphaFoldDB" id="A0A4Q1TKM7"/>
<protein>
    <submittedName>
        <fullName evidence="1">Uncharacterized protein</fullName>
    </submittedName>
</protein>
<proteinExistence type="predicted"/>
<evidence type="ECO:0000313" key="2">
    <source>
        <dbReference type="Proteomes" id="UP000290767"/>
    </source>
</evidence>
<organism evidence="1 2">
    <name type="scientific">Rhizobium leguminosarum</name>
    <dbReference type="NCBI Taxonomy" id="384"/>
    <lineage>
        <taxon>Bacteria</taxon>
        <taxon>Pseudomonadati</taxon>
        <taxon>Pseudomonadota</taxon>
        <taxon>Alphaproteobacteria</taxon>
        <taxon>Hyphomicrobiales</taxon>
        <taxon>Rhizobiaceae</taxon>
        <taxon>Rhizobium/Agrobacterium group</taxon>
        <taxon>Rhizobium</taxon>
    </lineage>
</organism>
<dbReference type="Proteomes" id="UP000290767">
    <property type="component" value="Unassembled WGS sequence"/>
</dbReference>
<sequence length="102" mass="10988">MKILVNGEEVELTPSEAAELAASAVVAAPTDYSVPKLTVVQRLTDEEAETVYPAMSAMPAKLRFVWDTASEIRSDSEFFGTLQAFLTGTIGPDRAAEVLQPE</sequence>
<gene>
    <name evidence="1" type="ORF">B5P46_28190</name>
</gene>
<reference evidence="1 2" key="1">
    <citation type="submission" date="2017-03" db="EMBL/GenBank/DDBJ databases">
        <authorList>
            <person name="Safronova V.I."/>
            <person name="Sazanova A.L."/>
            <person name="Chirak E.R."/>
        </authorList>
    </citation>
    <scope>NUCLEOTIDE SEQUENCE [LARGE SCALE GENOMIC DNA]</scope>
    <source>
        <strain evidence="1 2">Tri-43</strain>
    </source>
</reference>
<dbReference type="EMBL" id="MZMU01000019">
    <property type="protein sequence ID" value="RXT18773.1"/>
    <property type="molecule type" value="Genomic_DNA"/>
</dbReference>
<evidence type="ECO:0000313" key="1">
    <source>
        <dbReference type="EMBL" id="RXT18773.1"/>
    </source>
</evidence>